<dbReference type="Proteomes" id="UP000195755">
    <property type="component" value="Chromosome"/>
</dbReference>
<evidence type="ECO:0000256" key="5">
    <source>
        <dbReference type="SAM" id="MobiDB-lite"/>
    </source>
</evidence>
<evidence type="ECO:0000259" key="6">
    <source>
        <dbReference type="PROSITE" id="PS51296"/>
    </source>
</evidence>
<dbReference type="InterPro" id="IPR017941">
    <property type="entry name" value="Rieske_2Fe-2S"/>
</dbReference>
<dbReference type="PROSITE" id="PS51296">
    <property type="entry name" value="RIESKE"/>
    <property type="match status" value="1"/>
</dbReference>
<dbReference type="Pfam" id="PF00355">
    <property type="entry name" value="Rieske"/>
    <property type="match status" value="1"/>
</dbReference>
<dbReference type="GO" id="GO:0051537">
    <property type="term" value="F:2 iron, 2 sulfur cluster binding"/>
    <property type="evidence" value="ECO:0007669"/>
    <property type="project" value="UniProtKB-KW"/>
</dbReference>
<feature type="compositionally biased region" description="Basic and acidic residues" evidence="5">
    <location>
        <begin position="87"/>
        <end position="96"/>
    </location>
</feature>
<protein>
    <recommendedName>
        <fullName evidence="6">Rieske domain-containing protein</fullName>
    </recommendedName>
</protein>
<keyword evidence="3" id="KW-0408">Iron</keyword>
<proteinExistence type="predicted"/>
<dbReference type="RefSeq" id="WP_087925755.1">
    <property type="nucleotide sequence ID" value="NZ_CP021744.1"/>
</dbReference>
<keyword evidence="2" id="KW-0479">Metal-binding</keyword>
<accession>A0A1Z2KZ08</accession>
<keyword evidence="1" id="KW-0001">2Fe-2S</keyword>
<dbReference type="InterPro" id="IPR036922">
    <property type="entry name" value="Rieske_2Fe-2S_sf"/>
</dbReference>
<reference evidence="7 8" key="1">
    <citation type="submission" date="2017-06" db="EMBL/GenBank/DDBJ databases">
        <title>Streptomyces albireticuli Genome sequencing and assembly.</title>
        <authorList>
            <person name="Wang Y."/>
            <person name="Du B."/>
            <person name="Ding Y."/>
            <person name="Liu H."/>
            <person name="Hou Q."/>
            <person name="Liu K."/>
            <person name="Yao L."/>
            <person name="Wang C."/>
        </authorList>
    </citation>
    <scope>NUCLEOTIDE SEQUENCE [LARGE SCALE GENOMIC DNA]</scope>
    <source>
        <strain evidence="7 8">MDJK11</strain>
    </source>
</reference>
<evidence type="ECO:0000256" key="2">
    <source>
        <dbReference type="ARBA" id="ARBA00022723"/>
    </source>
</evidence>
<evidence type="ECO:0000256" key="3">
    <source>
        <dbReference type="ARBA" id="ARBA00023004"/>
    </source>
</evidence>
<evidence type="ECO:0000256" key="1">
    <source>
        <dbReference type="ARBA" id="ARBA00022714"/>
    </source>
</evidence>
<dbReference type="SUPFAM" id="SSF50022">
    <property type="entry name" value="ISP domain"/>
    <property type="match status" value="1"/>
</dbReference>
<dbReference type="EMBL" id="CP021744">
    <property type="protein sequence ID" value="ARZ67273.1"/>
    <property type="molecule type" value="Genomic_DNA"/>
</dbReference>
<dbReference type="CDD" id="cd03467">
    <property type="entry name" value="Rieske"/>
    <property type="match status" value="1"/>
</dbReference>
<dbReference type="Gene3D" id="2.102.10.10">
    <property type="entry name" value="Rieske [2Fe-2S] iron-sulphur domain"/>
    <property type="match status" value="1"/>
</dbReference>
<dbReference type="GO" id="GO:0016705">
    <property type="term" value="F:oxidoreductase activity, acting on paired donors, with incorporation or reduction of molecular oxygen"/>
    <property type="evidence" value="ECO:0007669"/>
    <property type="project" value="UniProtKB-ARBA"/>
</dbReference>
<name>A0A1Z2KZ08_9ACTN</name>
<evidence type="ECO:0000313" key="8">
    <source>
        <dbReference type="Proteomes" id="UP000195755"/>
    </source>
</evidence>
<feature type="region of interest" description="Disordered" evidence="5">
    <location>
        <begin position="73"/>
        <end position="96"/>
    </location>
</feature>
<organism evidence="7 8">
    <name type="scientific">Streptomyces albireticuli</name>
    <dbReference type="NCBI Taxonomy" id="1940"/>
    <lineage>
        <taxon>Bacteria</taxon>
        <taxon>Bacillati</taxon>
        <taxon>Actinomycetota</taxon>
        <taxon>Actinomycetes</taxon>
        <taxon>Kitasatosporales</taxon>
        <taxon>Streptomycetaceae</taxon>
        <taxon>Streptomyces</taxon>
    </lineage>
</organism>
<evidence type="ECO:0000313" key="7">
    <source>
        <dbReference type="EMBL" id="ARZ67273.1"/>
    </source>
</evidence>
<dbReference type="GO" id="GO:0004497">
    <property type="term" value="F:monooxygenase activity"/>
    <property type="evidence" value="ECO:0007669"/>
    <property type="project" value="UniProtKB-ARBA"/>
</dbReference>
<keyword evidence="4" id="KW-0411">Iron-sulfur</keyword>
<dbReference type="OrthoDB" id="9795104at2"/>
<dbReference type="KEGG" id="salj:SMD11_1612"/>
<evidence type="ECO:0000256" key="4">
    <source>
        <dbReference type="ARBA" id="ARBA00023014"/>
    </source>
</evidence>
<dbReference type="GO" id="GO:0046872">
    <property type="term" value="F:metal ion binding"/>
    <property type="evidence" value="ECO:0007669"/>
    <property type="project" value="UniProtKB-KW"/>
</dbReference>
<gene>
    <name evidence="7" type="ORF">SMD11_1612</name>
</gene>
<feature type="domain" description="Rieske" evidence="6">
    <location>
        <begin position="1"/>
        <end position="78"/>
    </location>
</feature>
<dbReference type="AlphaFoldDB" id="A0A1Z2KZ08"/>
<sequence length="96" mass="10536">MSDDAVLRELADGERLRVRVAGREFVIDAACPHRKGRLVHGHVNTRTLRIVCPLHRSSFDLTTGCPVAGPTTEALTVYSDGPADGEDGPRKERTER</sequence>